<dbReference type="CDD" id="cd13580">
    <property type="entry name" value="PBP2_AlgQ_like_1"/>
    <property type="match status" value="1"/>
</dbReference>
<comment type="caution">
    <text evidence="3">The sequence shown here is derived from an EMBL/GenBank/DDBJ whole genome shotgun (WGS) entry which is preliminary data.</text>
</comment>
<dbReference type="PROSITE" id="PS51257">
    <property type="entry name" value="PROKAR_LIPOPROTEIN"/>
    <property type="match status" value="1"/>
</dbReference>
<dbReference type="Gene3D" id="3.40.190.10">
    <property type="entry name" value="Periplasmic binding protein-like II"/>
    <property type="match status" value="3"/>
</dbReference>
<accession>A0ABS4NYK6</accession>
<evidence type="ECO:0000256" key="1">
    <source>
        <dbReference type="SAM" id="MobiDB-lite"/>
    </source>
</evidence>
<keyword evidence="2" id="KW-0732">Signal</keyword>
<reference evidence="3 4" key="1">
    <citation type="submission" date="2021-03" db="EMBL/GenBank/DDBJ databases">
        <title>Genomic Encyclopedia of Type Strains, Phase IV (KMG-IV): sequencing the most valuable type-strain genomes for metagenomic binning, comparative biology and taxonomic classification.</title>
        <authorList>
            <person name="Goeker M."/>
        </authorList>
    </citation>
    <scope>NUCLEOTIDE SEQUENCE [LARGE SCALE GENOMIC DNA]</scope>
    <source>
        <strain evidence="3 4">DSM 101953</strain>
    </source>
</reference>
<dbReference type="PANTHER" id="PTHR43649">
    <property type="entry name" value="ARABINOSE-BINDING PROTEIN-RELATED"/>
    <property type="match status" value="1"/>
</dbReference>
<feature type="chain" id="PRO_5045919902" evidence="2">
    <location>
        <begin position="28"/>
        <end position="575"/>
    </location>
</feature>
<gene>
    <name evidence="3" type="ORF">J2Z70_005332</name>
</gene>
<feature type="region of interest" description="Disordered" evidence="1">
    <location>
        <begin position="35"/>
        <end position="59"/>
    </location>
</feature>
<dbReference type="RefSeq" id="WP_209878070.1">
    <property type="nucleotide sequence ID" value="NZ_JAGGLV010000023.1"/>
</dbReference>
<name>A0ABS4NYK6_9BACL</name>
<dbReference type="Proteomes" id="UP000773462">
    <property type="component" value="Unassembled WGS sequence"/>
</dbReference>
<sequence>MNTGTRKGQSLLKSTSILLLSALLLSACSGKLESGNGGKEAAAGNDPKPSAAVDESPLGKYDPPIEVSFVRDLGDVVENNVLGVLKDETIDNNRWTKLYEDQLGIKIKYNWIVKGSQTSDQYLQKINVTLASGDLPDVTPVNATQLKQLADSDQLEDMTALYEKYASPFTKKVLSGEGTSVFDAATFDGKLMAIPSLESSIERSMYIWIRTDWLEKLGMQPPKTMADVLAISEAFADKDPDGNGKKDTYGLGITKDLWGGAMGLEGFMAGYNAYPNIWLDDGTGKLVYGSIQPEVKKALQVLQDMAKKGQLDQEFGVKDGGKVSELISAGKIGMEYGEQWNSIWPLQLNRDNDPKAQWQAFPIVSESGDTPKVPLKFSTTRFFAVKKGAAHPEAVIKLFNLHLEKNWGETAEFDKYFAPPEAESVWQLSPVTPYPVTKNVDAFREIDAARKAGDFSKLVGEAKTIQEKLESYASGTSEGFALWGWERIYGEQGSMGIADQYIKNDQFIQEKFVGAPTPTMVERKTTLEKQQNEMFVKIILGDPIDKFDQFVKDWKKLGGDQITQEVNEWYAATKK</sequence>
<feature type="signal peptide" evidence="2">
    <location>
        <begin position="1"/>
        <end position="27"/>
    </location>
</feature>
<evidence type="ECO:0000313" key="3">
    <source>
        <dbReference type="EMBL" id="MBP2115147.1"/>
    </source>
</evidence>
<dbReference type="SUPFAM" id="SSF53850">
    <property type="entry name" value="Periplasmic binding protein-like II"/>
    <property type="match status" value="1"/>
</dbReference>
<dbReference type="EMBL" id="JAGGLV010000023">
    <property type="protein sequence ID" value="MBP2115147.1"/>
    <property type="molecule type" value="Genomic_DNA"/>
</dbReference>
<dbReference type="PANTHER" id="PTHR43649:SF12">
    <property type="entry name" value="DIACETYLCHITOBIOSE BINDING PROTEIN DASA"/>
    <property type="match status" value="1"/>
</dbReference>
<keyword evidence="4" id="KW-1185">Reference proteome</keyword>
<evidence type="ECO:0000313" key="4">
    <source>
        <dbReference type="Proteomes" id="UP000773462"/>
    </source>
</evidence>
<organism evidence="3 4">
    <name type="scientific">Paenibacillus silagei</name>
    <dbReference type="NCBI Taxonomy" id="1670801"/>
    <lineage>
        <taxon>Bacteria</taxon>
        <taxon>Bacillati</taxon>
        <taxon>Bacillota</taxon>
        <taxon>Bacilli</taxon>
        <taxon>Bacillales</taxon>
        <taxon>Paenibacillaceae</taxon>
        <taxon>Paenibacillus</taxon>
    </lineage>
</organism>
<evidence type="ECO:0000256" key="2">
    <source>
        <dbReference type="SAM" id="SignalP"/>
    </source>
</evidence>
<dbReference type="InterPro" id="IPR050490">
    <property type="entry name" value="Bact_solute-bd_prot1"/>
</dbReference>
<protein>
    <submittedName>
        <fullName evidence="3">Aldouronate transport system substrate-binding protein</fullName>
    </submittedName>
</protein>
<proteinExistence type="predicted"/>